<reference evidence="4 5" key="1">
    <citation type="submission" date="2016-06" db="EMBL/GenBank/DDBJ databases">
        <title>The Draft Genome Sequence and Annotation of the Desert Woodrat Neotoma lepida.</title>
        <authorList>
            <person name="Campbell M."/>
            <person name="Oakeson K.F."/>
            <person name="Yandell M."/>
            <person name="Halpert J.R."/>
            <person name="Dearing D."/>
        </authorList>
    </citation>
    <scope>NUCLEOTIDE SEQUENCE [LARGE SCALE GENOMIC DNA]</scope>
    <source>
        <strain evidence="4">417</strain>
        <tissue evidence="4">Liver</tissue>
    </source>
</reference>
<protein>
    <recommendedName>
        <fullName evidence="3">Laminin G domain-containing protein</fullName>
    </recommendedName>
</protein>
<dbReference type="Pfam" id="PF00054">
    <property type="entry name" value="Laminin_G_1"/>
    <property type="match status" value="1"/>
</dbReference>
<dbReference type="PANTHER" id="PTHR15036:SF65">
    <property type="entry name" value="LAMININ SUBUNIT ALPHA-2"/>
    <property type="match status" value="1"/>
</dbReference>
<evidence type="ECO:0000256" key="2">
    <source>
        <dbReference type="PROSITE-ProRule" id="PRU00122"/>
    </source>
</evidence>
<feature type="non-terminal residue" evidence="4">
    <location>
        <position position="1"/>
    </location>
</feature>
<dbReference type="STRING" id="56216.A0A1A6GD73"/>
<dbReference type="InterPro" id="IPR013320">
    <property type="entry name" value="ConA-like_dom_sf"/>
</dbReference>
<dbReference type="PROSITE" id="PS50025">
    <property type="entry name" value="LAM_G_DOMAIN"/>
    <property type="match status" value="1"/>
</dbReference>
<dbReference type="SUPFAM" id="SSF49899">
    <property type="entry name" value="Concanavalin A-like lectins/glucanases"/>
    <property type="match status" value="1"/>
</dbReference>
<organism evidence="4 5">
    <name type="scientific">Neotoma lepida</name>
    <name type="common">Desert woodrat</name>
    <dbReference type="NCBI Taxonomy" id="56216"/>
    <lineage>
        <taxon>Eukaryota</taxon>
        <taxon>Metazoa</taxon>
        <taxon>Chordata</taxon>
        <taxon>Craniata</taxon>
        <taxon>Vertebrata</taxon>
        <taxon>Euteleostomi</taxon>
        <taxon>Mammalia</taxon>
        <taxon>Eutheria</taxon>
        <taxon>Euarchontoglires</taxon>
        <taxon>Glires</taxon>
        <taxon>Rodentia</taxon>
        <taxon>Myomorpha</taxon>
        <taxon>Muroidea</taxon>
        <taxon>Cricetidae</taxon>
        <taxon>Neotominae</taxon>
        <taxon>Neotoma</taxon>
    </lineage>
</organism>
<comment type="caution">
    <text evidence="2">Lacks conserved residue(s) required for the propagation of feature annotation.</text>
</comment>
<dbReference type="CDD" id="cd00110">
    <property type="entry name" value="LamG"/>
    <property type="match status" value="1"/>
</dbReference>
<evidence type="ECO:0000313" key="4">
    <source>
        <dbReference type="EMBL" id="OBS64173.1"/>
    </source>
</evidence>
<accession>A0A1A6GD73</accession>
<dbReference type="GO" id="GO:0030054">
    <property type="term" value="C:cell junction"/>
    <property type="evidence" value="ECO:0007669"/>
    <property type="project" value="UniProtKB-ARBA"/>
</dbReference>
<dbReference type="InterPro" id="IPR050372">
    <property type="entry name" value="Neurexin-related_CASP"/>
</dbReference>
<gene>
    <name evidence="4" type="ORF">A6R68_07288</name>
</gene>
<proteinExistence type="predicted"/>
<dbReference type="Gene3D" id="2.60.120.200">
    <property type="match status" value="4"/>
</dbReference>
<keyword evidence="5" id="KW-1185">Reference proteome</keyword>
<comment type="caution">
    <text evidence="4">The sequence shown here is derived from an EMBL/GenBank/DDBJ whole genome shotgun (WGS) entry which is preliminary data.</text>
</comment>
<evidence type="ECO:0000259" key="3">
    <source>
        <dbReference type="PROSITE" id="PS50025"/>
    </source>
</evidence>
<dbReference type="InterPro" id="IPR001791">
    <property type="entry name" value="Laminin_G"/>
</dbReference>
<dbReference type="AlphaFoldDB" id="A0A1A6GD73"/>
<evidence type="ECO:0000256" key="1">
    <source>
        <dbReference type="ARBA" id="ARBA00022737"/>
    </source>
</evidence>
<feature type="non-terminal residue" evidence="4">
    <location>
        <position position="278"/>
    </location>
</feature>
<feature type="domain" description="Laminin G" evidence="3">
    <location>
        <begin position="1"/>
        <end position="260"/>
    </location>
</feature>
<dbReference type="Proteomes" id="UP000092124">
    <property type="component" value="Unassembled WGS sequence"/>
</dbReference>
<name>A0A1A6GD73_NEOLE</name>
<dbReference type="PANTHER" id="PTHR15036">
    <property type="entry name" value="PIKACHURIN-LIKE PROTEIN"/>
    <property type="match status" value="1"/>
</dbReference>
<dbReference type="EMBL" id="LZPO01097315">
    <property type="protein sequence ID" value="OBS64173.1"/>
    <property type="molecule type" value="Genomic_DNA"/>
</dbReference>
<keyword evidence="1" id="KW-0677">Repeat</keyword>
<dbReference type="OrthoDB" id="10011303at2759"/>
<sequence>IKVSVSSGGDCIRTYKPEIKKGSYNNIIVNVKTPVADNLLFYLGSAKFKADAVRVITFTGCMGETYFDNKPIGLWNFREKEGDCKGCTVSAWLEKCGFVGTAAVQKQSNTNAIASTNVYTVSFPKPGFVELAPVPIDVGTEINLSFSTKNESGLILLGSGGTPTPPRRKRRQTGQIKIVRVKQEGTLYVDDASNQTISPKKADILDVVGMLYVGGLPINYTTRRIGPVTYSLDGCVRNLYMEQAPVNLDQPTSSFHVGTCFANAQRGTYFDGTGFAKA</sequence>
<evidence type="ECO:0000313" key="5">
    <source>
        <dbReference type="Proteomes" id="UP000092124"/>
    </source>
</evidence>